<keyword evidence="4" id="KW-0012">Acyltransferase</keyword>
<evidence type="ECO:0000256" key="4">
    <source>
        <dbReference type="ARBA" id="ARBA00023315"/>
    </source>
</evidence>
<evidence type="ECO:0000256" key="3">
    <source>
        <dbReference type="ARBA" id="ARBA00022853"/>
    </source>
</evidence>
<dbReference type="GO" id="GO:0004402">
    <property type="term" value="F:histone acetyltransferase activity"/>
    <property type="evidence" value="ECO:0007669"/>
    <property type="project" value="TreeGrafter"/>
</dbReference>
<proteinExistence type="predicted"/>
<dbReference type="PANTHER" id="PTHR14744:SF15">
    <property type="entry name" value="N-ALPHA-ACETYLTRANSFERASE 60"/>
    <property type="match status" value="1"/>
</dbReference>
<organism evidence="5">
    <name type="scientific">Castor canadensis</name>
    <name type="common">American beaver</name>
    <dbReference type="NCBI Taxonomy" id="51338"/>
    <lineage>
        <taxon>Eukaryota</taxon>
        <taxon>Metazoa</taxon>
        <taxon>Chordata</taxon>
        <taxon>Craniata</taxon>
        <taxon>Vertebrata</taxon>
        <taxon>Euteleostomi</taxon>
        <taxon>Mammalia</taxon>
        <taxon>Eutheria</taxon>
        <taxon>Euarchontoglires</taxon>
        <taxon>Glires</taxon>
        <taxon>Rodentia</taxon>
        <taxon>Castorimorpha</taxon>
        <taxon>Castoridae</taxon>
        <taxon>Castor</taxon>
    </lineage>
</organism>
<dbReference type="FunFam" id="3.40.630.30:FF:000287">
    <property type="entry name" value="N(alpha)-acetyltransferase 60, NatF catalytic subunit"/>
    <property type="match status" value="1"/>
</dbReference>
<dbReference type="Gene3D" id="3.40.630.30">
    <property type="match status" value="1"/>
</dbReference>
<evidence type="ECO:0000313" key="5">
    <source>
        <dbReference type="Ensembl" id="ENSCCNP00000016620.1"/>
    </source>
</evidence>
<gene>
    <name evidence="5" type="primary">LOC109702239</name>
</gene>
<dbReference type="EC" id="2.3.1.48" evidence="1"/>
<keyword evidence="2" id="KW-0808">Transferase</keyword>
<keyword evidence="3" id="KW-0156">Chromatin regulator</keyword>
<name>A0A8C0ZSX1_CASCN</name>
<evidence type="ECO:0000256" key="1">
    <source>
        <dbReference type="ARBA" id="ARBA00013184"/>
    </source>
</evidence>
<dbReference type="GO" id="GO:0000139">
    <property type="term" value="C:Golgi membrane"/>
    <property type="evidence" value="ECO:0007669"/>
    <property type="project" value="TreeGrafter"/>
</dbReference>
<dbReference type="InterPro" id="IPR016181">
    <property type="entry name" value="Acyl_CoA_acyltransferase"/>
</dbReference>
<evidence type="ECO:0000256" key="2">
    <source>
        <dbReference type="ARBA" id="ARBA00022679"/>
    </source>
</evidence>
<accession>A0A8C0ZSX1</accession>
<dbReference type="SUPFAM" id="SSF55729">
    <property type="entry name" value="Acyl-CoA N-acyltransferases (Nat)"/>
    <property type="match status" value="1"/>
</dbReference>
<dbReference type="PANTHER" id="PTHR14744">
    <property type="entry name" value="N-ALPHA-ACETYLTRANSFERASE 60"/>
    <property type="match status" value="1"/>
</dbReference>
<reference evidence="5" key="1">
    <citation type="submission" date="2023-09" db="UniProtKB">
        <authorList>
            <consortium name="Ensembl"/>
        </authorList>
    </citation>
    <scope>IDENTIFICATION</scope>
</reference>
<dbReference type="InterPro" id="IPR045141">
    <property type="entry name" value="NAA60-like"/>
</dbReference>
<dbReference type="GO" id="GO:0004596">
    <property type="term" value="F:protein-N-terminal amino-acid acetyltransferase activity"/>
    <property type="evidence" value="ECO:0007669"/>
    <property type="project" value="InterPro"/>
</dbReference>
<dbReference type="AlphaFoldDB" id="A0A8C0ZSX1"/>
<protein>
    <recommendedName>
        <fullName evidence="1">histone acetyltransferase</fullName>
        <ecNumber evidence="1">2.3.1.48</ecNumber>
    </recommendedName>
</protein>
<dbReference type="Ensembl" id="ENSCCNT00000021650.1">
    <property type="protein sequence ID" value="ENSCCNP00000016620.1"/>
    <property type="gene ID" value="ENSCCNG00000016931.1"/>
</dbReference>
<sequence length="127" mass="14271">MTEVVPSSALSEVSLRLLCHDDIDTVKHLCSDRFPSEYPDSWYRDITSNKKFFSLAATYRGAIVGMIVAEIKSRTKIHKEDGDILASASLPCSIPHRIYRQAHSLLCSFLQWSSISSKGGIEYSRTM</sequence>